<sequence length="192" mass="20973">MARRTDPRVLRTRALLRAAALELAAERELHSITIANVAERATVNRATVYQHYQDLDELMLDAMEDELAGLIGLAARCPLVVLPAEMPQGFLDMFRHVETEATLYRRMLGPCGSPRFVNRLRQLVAEQVALQLVEAGAGRADEAGVELRAHCSAGAFIGLVTCWLLRPDWLPAEEAAAHAWQGLHLGGGKSAG</sequence>
<dbReference type="GO" id="GO:0000976">
    <property type="term" value="F:transcription cis-regulatory region binding"/>
    <property type="evidence" value="ECO:0007669"/>
    <property type="project" value="TreeGrafter"/>
</dbReference>
<evidence type="ECO:0000256" key="3">
    <source>
        <dbReference type="ARBA" id="ARBA00023163"/>
    </source>
</evidence>
<evidence type="ECO:0000256" key="4">
    <source>
        <dbReference type="PROSITE-ProRule" id="PRU00335"/>
    </source>
</evidence>
<accession>A0A088DAA3</accession>
<evidence type="ECO:0000256" key="1">
    <source>
        <dbReference type="ARBA" id="ARBA00023015"/>
    </source>
</evidence>
<dbReference type="AlphaFoldDB" id="A0A088DAA3"/>
<dbReference type="Gene3D" id="1.10.357.10">
    <property type="entry name" value="Tetracycline Repressor, domain 2"/>
    <property type="match status" value="1"/>
</dbReference>
<dbReference type="PANTHER" id="PTHR30055">
    <property type="entry name" value="HTH-TYPE TRANSCRIPTIONAL REGULATOR RUTR"/>
    <property type="match status" value="1"/>
</dbReference>
<evidence type="ECO:0000259" key="5">
    <source>
        <dbReference type="PROSITE" id="PS50977"/>
    </source>
</evidence>
<dbReference type="InterPro" id="IPR039532">
    <property type="entry name" value="TetR_C_Firmicutes"/>
</dbReference>
<keyword evidence="1" id="KW-0805">Transcription regulation</keyword>
<keyword evidence="2 4" id="KW-0238">DNA-binding</keyword>
<organism evidence="6">
    <name type="scientific">Streptomyces aureus</name>
    <dbReference type="NCBI Taxonomy" id="193461"/>
    <lineage>
        <taxon>Bacteria</taxon>
        <taxon>Bacillati</taxon>
        <taxon>Actinomycetota</taxon>
        <taxon>Actinomycetes</taxon>
        <taxon>Kitasatosporales</taxon>
        <taxon>Streptomycetaceae</taxon>
        <taxon>Streptomyces</taxon>
    </lineage>
</organism>
<dbReference type="InterPro" id="IPR009057">
    <property type="entry name" value="Homeodomain-like_sf"/>
</dbReference>
<feature type="domain" description="HTH tetR-type" evidence="5">
    <location>
        <begin position="10"/>
        <end position="70"/>
    </location>
</feature>
<dbReference type="Pfam" id="PF00440">
    <property type="entry name" value="TetR_N"/>
    <property type="match status" value="1"/>
</dbReference>
<protein>
    <submittedName>
        <fullName evidence="6">Putative TetR family transcriptional regulator</fullName>
    </submittedName>
</protein>
<dbReference type="Pfam" id="PF14278">
    <property type="entry name" value="TetR_C_8"/>
    <property type="match status" value="1"/>
</dbReference>
<dbReference type="GO" id="GO:0003700">
    <property type="term" value="F:DNA-binding transcription factor activity"/>
    <property type="evidence" value="ECO:0007669"/>
    <property type="project" value="TreeGrafter"/>
</dbReference>
<proteinExistence type="predicted"/>
<dbReference type="EMBL" id="KF850685">
    <property type="protein sequence ID" value="AIL50187.1"/>
    <property type="molecule type" value="Genomic_DNA"/>
</dbReference>
<dbReference type="PROSITE" id="PS50977">
    <property type="entry name" value="HTH_TETR_2"/>
    <property type="match status" value="1"/>
</dbReference>
<gene>
    <name evidence="6" type="primary">colR2</name>
</gene>
<dbReference type="InterPro" id="IPR050109">
    <property type="entry name" value="HTH-type_TetR-like_transc_reg"/>
</dbReference>
<name>A0A088DAA3_9ACTN</name>
<dbReference type="InterPro" id="IPR001647">
    <property type="entry name" value="HTH_TetR"/>
</dbReference>
<keyword evidence="3" id="KW-0804">Transcription</keyword>
<reference evidence="6" key="1">
    <citation type="journal article" date="2014" name="ChemBioChem">
        <title>Biosynthesis of colabomycin E, a new manumycin-family metabolite, involves an unusual chain-length factor.</title>
        <authorList>
            <person name="Petrickova K."/>
            <person name="Pospisil S."/>
            <person name="Kuzma M."/>
            <person name="Tylova T."/>
            <person name="Jagr M."/>
            <person name="Tomek P."/>
            <person name="Chronakova A."/>
            <person name="Brabcova E."/>
            <person name="Andera L."/>
            <person name="Kristufek V."/>
            <person name="Petricek M."/>
        </authorList>
    </citation>
    <scope>NUCLEOTIDE SEQUENCE</scope>
    <source>
        <strain evidence="6">SOK1/5-04</strain>
    </source>
</reference>
<dbReference type="SUPFAM" id="SSF46689">
    <property type="entry name" value="Homeodomain-like"/>
    <property type="match status" value="1"/>
</dbReference>
<dbReference type="PANTHER" id="PTHR30055:SF238">
    <property type="entry name" value="MYCOFACTOCIN BIOSYNTHESIS TRANSCRIPTIONAL REGULATOR MFTR-RELATED"/>
    <property type="match status" value="1"/>
</dbReference>
<evidence type="ECO:0000256" key="2">
    <source>
        <dbReference type="ARBA" id="ARBA00023125"/>
    </source>
</evidence>
<feature type="DNA-binding region" description="H-T-H motif" evidence="4">
    <location>
        <begin position="33"/>
        <end position="52"/>
    </location>
</feature>
<evidence type="ECO:0000313" key="6">
    <source>
        <dbReference type="EMBL" id="AIL50187.1"/>
    </source>
</evidence>